<dbReference type="RefSeq" id="WP_137252201.1">
    <property type="nucleotide sequence ID" value="NZ_JBHSPQ010000004.1"/>
</dbReference>
<dbReference type="OrthoDB" id="3826364at2"/>
<keyword evidence="1" id="KW-0472">Membrane</keyword>
<reference evidence="2 3" key="1">
    <citation type="submission" date="2019-04" db="EMBL/GenBank/DDBJ databases">
        <title>Kribbella sp. NEAU-THZ 27 nov., a novel actinomycete isolated from soil.</title>
        <authorList>
            <person name="Duan L."/>
        </authorList>
    </citation>
    <scope>NUCLEOTIDE SEQUENCE [LARGE SCALE GENOMIC DNA]</scope>
    <source>
        <strain evidence="3">NEAU-THZ27</strain>
    </source>
</reference>
<accession>A0A4U3M0N9</accession>
<protein>
    <submittedName>
        <fullName evidence="2">Uncharacterized protein</fullName>
    </submittedName>
</protein>
<evidence type="ECO:0000256" key="1">
    <source>
        <dbReference type="SAM" id="Phobius"/>
    </source>
</evidence>
<organism evidence="2 3">
    <name type="scientific">Kribbella jiaozuonensis</name>
    <dbReference type="NCBI Taxonomy" id="2575441"/>
    <lineage>
        <taxon>Bacteria</taxon>
        <taxon>Bacillati</taxon>
        <taxon>Actinomycetota</taxon>
        <taxon>Actinomycetes</taxon>
        <taxon>Propionibacteriales</taxon>
        <taxon>Kribbellaceae</taxon>
        <taxon>Kribbella</taxon>
    </lineage>
</organism>
<gene>
    <name evidence="2" type="ORF">FDA38_01130</name>
</gene>
<evidence type="ECO:0000313" key="2">
    <source>
        <dbReference type="EMBL" id="TKK81489.1"/>
    </source>
</evidence>
<keyword evidence="1" id="KW-0812">Transmembrane</keyword>
<feature type="transmembrane region" description="Helical" evidence="1">
    <location>
        <begin position="107"/>
        <end position="129"/>
    </location>
</feature>
<evidence type="ECO:0000313" key="3">
    <source>
        <dbReference type="Proteomes" id="UP000305836"/>
    </source>
</evidence>
<dbReference type="EMBL" id="SZPZ01000001">
    <property type="protein sequence ID" value="TKK81489.1"/>
    <property type="molecule type" value="Genomic_DNA"/>
</dbReference>
<sequence length="137" mass="14793">MSDRSNAVARRGAAELRGVAQNVQYRSEGRSENGSIQVLTFRLTQHDSVGNPQQPVLVELRATALEGQVVDGEEVTVTGKWRSGRIVAKEIVSQATGAAVRARRPPVWVAVPVAIIFAAFFAFVLYFIIHGLSSFGG</sequence>
<dbReference type="Proteomes" id="UP000305836">
    <property type="component" value="Unassembled WGS sequence"/>
</dbReference>
<proteinExistence type="predicted"/>
<keyword evidence="1" id="KW-1133">Transmembrane helix</keyword>
<comment type="caution">
    <text evidence="2">The sequence shown here is derived from an EMBL/GenBank/DDBJ whole genome shotgun (WGS) entry which is preliminary data.</text>
</comment>
<keyword evidence="3" id="KW-1185">Reference proteome</keyword>
<name>A0A4U3M0N9_9ACTN</name>
<dbReference type="AlphaFoldDB" id="A0A4U3M0N9"/>